<name>A0AA40C6L9_9PEZI</name>
<reference evidence="1" key="1">
    <citation type="submission" date="2023-06" db="EMBL/GenBank/DDBJ databases">
        <title>Genome-scale phylogeny and comparative genomics of the fungal order Sordariales.</title>
        <authorList>
            <consortium name="Lawrence Berkeley National Laboratory"/>
            <person name="Hensen N."/>
            <person name="Bonometti L."/>
            <person name="Westerberg I."/>
            <person name="Brannstrom I.O."/>
            <person name="Guillou S."/>
            <person name="Cros-Aarteil S."/>
            <person name="Calhoun S."/>
            <person name="Haridas S."/>
            <person name="Kuo A."/>
            <person name="Mondo S."/>
            <person name="Pangilinan J."/>
            <person name="Riley R."/>
            <person name="Labutti K."/>
            <person name="Andreopoulos B."/>
            <person name="Lipzen A."/>
            <person name="Chen C."/>
            <person name="Yanf M."/>
            <person name="Daum C."/>
            <person name="Ng V."/>
            <person name="Clum A."/>
            <person name="Steindorff A."/>
            <person name="Ohm R."/>
            <person name="Martin F."/>
            <person name="Silar P."/>
            <person name="Natvig D."/>
            <person name="Lalanne C."/>
            <person name="Gautier V."/>
            <person name="Ament-Velasquez S.L."/>
            <person name="Kruys A."/>
            <person name="Hutchinson M.I."/>
            <person name="Powell A.J."/>
            <person name="Barry K."/>
            <person name="Miller A.N."/>
            <person name="Grigoriev I.V."/>
            <person name="Debuchy R."/>
            <person name="Gladieux P."/>
            <person name="Thoren M.H."/>
            <person name="Johannesson H."/>
        </authorList>
    </citation>
    <scope>NUCLEOTIDE SEQUENCE</scope>
    <source>
        <strain evidence="1">CBS 606.72</strain>
    </source>
</reference>
<comment type="caution">
    <text evidence="1">The sequence shown here is derived from an EMBL/GenBank/DDBJ whole genome shotgun (WGS) entry which is preliminary data.</text>
</comment>
<sequence>MGQPQIQSAGPSVRLSTQHERLILELLPFKDVVQFHEWLNSIYVRGSWNEFSRDFLSRSPLAPEPDKAKLAQQAKDAINSRNQKYLMYHPEKDNWTLEDHHIRFLVTVISDNLLKGLWSESDWKKRSIDVAKACYEVLSFLRATAGPGVGDNPPRYDG</sequence>
<organism evidence="1 2">
    <name type="scientific">Immersiella caudata</name>
    <dbReference type="NCBI Taxonomy" id="314043"/>
    <lineage>
        <taxon>Eukaryota</taxon>
        <taxon>Fungi</taxon>
        <taxon>Dikarya</taxon>
        <taxon>Ascomycota</taxon>
        <taxon>Pezizomycotina</taxon>
        <taxon>Sordariomycetes</taxon>
        <taxon>Sordariomycetidae</taxon>
        <taxon>Sordariales</taxon>
        <taxon>Lasiosphaeriaceae</taxon>
        <taxon>Immersiella</taxon>
    </lineage>
</organism>
<dbReference type="AlphaFoldDB" id="A0AA40C6L9"/>
<gene>
    <name evidence="1" type="ORF">B0T14DRAFT_535286</name>
</gene>
<keyword evidence="2" id="KW-1185">Reference proteome</keyword>
<evidence type="ECO:0000313" key="1">
    <source>
        <dbReference type="EMBL" id="KAK0627486.1"/>
    </source>
</evidence>
<accession>A0AA40C6L9</accession>
<dbReference type="Proteomes" id="UP001175000">
    <property type="component" value="Unassembled WGS sequence"/>
</dbReference>
<proteinExistence type="predicted"/>
<evidence type="ECO:0000313" key="2">
    <source>
        <dbReference type="Proteomes" id="UP001175000"/>
    </source>
</evidence>
<dbReference type="EMBL" id="JAULSU010000002">
    <property type="protein sequence ID" value="KAK0627486.1"/>
    <property type="molecule type" value="Genomic_DNA"/>
</dbReference>
<protein>
    <submittedName>
        <fullName evidence="1">Uncharacterized protein</fullName>
    </submittedName>
</protein>